<sequence length="51" mass="5484">MTPDEHPNVELFLKPIRAGLQDDILNAERDGDTPPTNAAVAVCLQIAKTIA</sequence>
<evidence type="ECO:0000313" key="1">
    <source>
        <dbReference type="EMBL" id="GAG28552.1"/>
    </source>
</evidence>
<reference evidence="1" key="1">
    <citation type="journal article" date="2014" name="Front. Microbiol.">
        <title>High frequency of phylogenetically diverse reductive dehalogenase-homologous genes in deep subseafloor sedimentary metagenomes.</title>
        <authorList>
            <person name="Kawai M."/>
            <person name="Futagami T."/>
            <person name="Toyoda A."/>
            <person name="Takaki Y."/>
            <person name="Nishi S."/>
            <person name="Hori S."/>
            <person name="Arai W."/>
            <person name="Tsubouchi T."/>
            <person name="Morono Y."/>
            <person name="Uchiyama I."/>
            <person name="Ito T."/>
            <person name="Fujiyama A."/>
            <person name="Inagaki F."/>
            <person name="Takami H."/>
        </authorList>
    </citation>
    <scope>NUCLEOTIDE SEQUENCE</scope>
    <source>
        <strain evidence="1">Expedition CK06-06</strain>
    </source>
</reference>
<name>X0WZD7_9ZZZZ</name>
<feature type="non-terminal residue" evidence="1">
    <location>
        <position position="51"/>
    </location>
</feature>
<dbReference type="EMBL" id="BARS01047576">
    <property type="protein sequence ID" value="GAG28552.1"/>
    <property type="molecule type" value="Genomic_DNA"/>
</dbReference>
<gene>
    <name evidence="1" type="ORF">S01H1_71445</name>
</gene>
<comment type="caution">
    <text evidence="1">The sequence shown here is derived from an EMBL/GenBank/DDBJ whole genome shotgun (WGS) entry which is preliminary data.</text>
</comment>
<proteinExistence type="predicted"/>
<dbReference type="AlphaFoldDB" id="X0WZD7"/>
<protein>
    <submittedName>
        <fullName evidence="1">Uncharacterized protein</fullName>
    </submittedName>
</protein>
<accession>X0WZD7</accession>
<organism evidence="1">
    <name type="scientific">marine sediment metagenome</name>
    <dbReference type="NCBI Taxonomy" id="412755"/>
    <lineage>
        <taxon>unclassified sequences</taxon>
        <taxon>metagenomes</taxon>
        <taxon>ecological metagenomes</taxon>
    </lineage>
</organism>